<dbReference type="RefSeq" id="WP_254268271.1">
    <property type="nucleotide sequence ID" value="NZ_CP100400.1"/>
</dbReference>
<proteinExistence type="predicted"/>
<dbReference type="EMBL" id="JBHSHT010000002">
    <property type="protein sequence ID" value="MFC4826103.1"/>
    <property type="molecule type" value="Genomic_DNA"/>
</dbReference>
<dbReference type="AlphaFoldDB" id="A0ABD5Q616"/>
<sequence>MGTISSRIPDDLEEDLKSYIEEENLDKSTAVRKLLTEGLGDWQREKALKRLEAGETTLSGAAAMADMSVWEFAALAKDRNVMWVSEDHLESDLDDL</sequence>
<protein>
    <submittedName>
        <fullName evidence="1">UPF0175 family protein</fullName>
    </submittedName>
</protein>
<accession>A0ABD5Q616</accession>
<keyword evidence="2" id="KW-1185">Reference proteome</keyword>
<gene>
    <name evidence="1" type="ORF">ACFO9K_17760</name>
</gene>
<dbReference type="Proteomes" id="UP001595945">
    <property type="component" value="Unassembled WGS sequence"/>
</dbReference>
<name>A0ABD5Q616_9EURY</name>
<reference evidence="1 2" key="1">
    <citation type="journal article" date="2019" name="Int. J. Syst. Evol. Microbiol.">
        <title>The Global Catalogue of Microorganisms (GCM) 10K type strain sequencing project: providing services to taxonomists for standard genome sequencing and annotation.</title>
        <authorList>
            <consortium name="The Broad Institute Genomics Platform"/>
            <consortium name="The Broad Institute Genome Sequencing Center for Infectious Disease"/>
            <person name="Wu L."/>
            <person name="Ma J."/>
        </authorList>
    </citation>
    <scope>NUCLEOTIDE SEQUENCE [LARGE SCALE GENOMIC DNA]</scope>
    <source>
        <strain evidence="1 2">XZYJ18</strain>
    </source>
</reference>
<evidence type="ECO:0000313" key="1">
    <source>
        <dbReference type="EMBL" id="MFC4826103.1"/>
    </source>
</evidence>
<organism evidence="1 2">
    <name type="scientific">Halorussus aquaticus</name>
    <dbReference type="NCBI Taxonomy" id="2953748"/>
    <lineage>
        <taxon>Archaea</taxon>
        <taxon>Methanobacteriati</taxon>
        <taxon>Methanobacteriota</taxon>
        <taxon>Stenosarchaea group</taxon>
        <taxon>Halobacteria</taxon>
        <taxon>Halobacteriales</taxon>
        <taxon>Haladaptataceae</taxon>
        <taxon>Halorussus</taxon>
    </lineage>
</organism>
<evidence type="ECO:0000313" key="2">
    <source>
        <dbReference type="Proteomes" id="UP001595945"/>
    </source>
</evidence>
<dbReference type="GeneID" id="73046804"/>
<comment type="caution">
    <text evidence="1">The sequence shown here is derived from an EMBL/GenBank/DDBJ whole genome shotgun (WGS) entry which is preliminary data.</text>
</comment>